<dbReference type="AlphaFoldDB" id="A0A927N3L3"/>
<evidence type="ECO:0000313" key="1">
    <source>
        <dbReference type="EMBL" id="MBE1607960.1"/>
    </source>
</evidence>
<sequence length="302" mass="32282">MTTARARQIPPLYAGLVDDAALFPPAGEPLAAAVPAHFAHRGDWYADLLGPFLCPDALLPELATALDDQPGDDPLALGLVVAGGAGAIEPALVWTGRVERIRLVGLEIALRDEPQLGRNVERVARALDSADLPDDVLVTVEVPRVPGWETALDAAAETGFRAKLRTGGEVTEAFPAEREVARFILACLDRELSFKCTAGLHHAVRTTDRPTDRPVGRPDGVPALERHGFLNVALATRAGLDGADEDALIEILADRDTNAISAAVRALDDRAAASTRRWFTSFGSCSVSEPLEDLLRLEILQD</sequence>
<gene>
    <name evidence="1" type="ORF">HEB94_004808</name>
</gene>
<dbReference type="RefSeq" id="WP_192751828.1">
    <property type="nucleotide sequence ID" value="NZ_BAABJL010000040.1"/>
</dbReference>
<dbReference type="EMBL" id="JADBEM010000001">
    <property type="protein sequence ID" value="MBE1607960.1"/>
    <property type="molecule type" value="Genomic_DNA"/>
</dbReference>
<accession>A0A927N3L3</accession>
<organism evidence="1 2">
    <name type="scientific">Actinopolymorpha pittospori</name>
    <dbReference type="NCBI Taxonomy" id="648752"/>
    <lineage>
        <taxon>Bacteria</taxon>
        <taxon>Bacillati</taxon>
        <taxon>Actinomycetota</taxon>
        <taxon>Actinomycetes</taxon>
        <taxon>Propionibacteriales</taxon>
        <taxon>Actinopolymorphaceae</taxon>
        <taxon>Actinopolymorpha</taxon>
    </lineage>
</organism>
<keyword evidence="2" id="KW-1185">Reference proteome</keyword>
<name>A0A927N3L3_9ACTN</name>
<reference evidence="1" key="1">
    <citation type="submission" date="2020-10" db="EMBL/GenBank/DDBJ databases">
        <title>Sequencing the genomes of 1000 actinobacteria strains.</title>
        <authorList>
            <person name="Klenk H.-P."/>
        </authorList>
    </citation>
    <scope>NUCLEOTIDE SEQUENCE</scope>
    <source>
        <strain evidence="1">DSM 45354</strain>
    </source>
</reference>
<evidence type="ECO:0000313" key="2">
    <source>
        <dbReference type="Proteomes" id="UP000638648"/>
    </source>
</evidence>
<proteinExistence type="predicted"/>
<dbReference type="Proteomes" id="UP000638648">
    <property type="component" value="Unassembled WGS sequence"/>
</dbReference>
<comment type="caution">
    <text evidence="1">The sequence shown here is derived from an EMBL/GenBank/DDBJ whole genome shotgun (WGS) entry which is preliminary data.</text>
</comment>
<protein>
    <submittedName>
        <fullName evidence="1">Uncharacterized protein</fullName>
    </submittedName>
</protein>